<dbReference type="SUPFAM" id="SSF55961">
    <property type="entry name" value="Bet v1-like"/>
    <property type="match status" value="1"/>
</dbReference>
<evidence type="ECO:0000256" key="5">
    <source>
        <dbReference type="ARBA" id="ARBA00023014"/>
    </source>
</evidence>
<dbReference type="GO" id="GO:0051213">
    <property type="term" value="F:dioxygenase activity"/>
    <property type="evidence" value="ECO:0007669"/>
    <property type="project" value="UniProtKB-KW"/>
</dbReference>
<gene>
    <name evidence="7" type="ORF">IQ235_00325</name>
</gene>
<keyword evidence="7" id="KW-0223">Dioxygenase</keyword>
<reference evidence="7" key="1">
    <citation type="submission" date="2020-10" db="EMBL/GenBank/DDBJ databases">
        <authorList>
            <person name="Castelo-Branco R."/>
            <person name="Eusebio N."/>
            <person name="Adriana R."/>
            <person name="Vieira A."/>
            <person name="Brugerolle De Fraissinette N."/>
            <person name="Rezende De Castro R."/>
            <person name="Schneider M.P."/>
            <person name="Vasconcelos V."/>
            <person name="Leao P.N."/>
        </authorList>
    </citation>
    <scope>NUCLEOTIDE SEQUENCE</scope>
    <source>
        <strain evidence="7">LEGE 11467</strain>
    </source>
</reference>
<accession>A0A928VVZ6</accession>
<dbReference type="AlphaFoldDB" id="A0A928VVZ6"/>
<name>A0A928VVZ6_9CYAN</name>
<dbReference type="SUPFAM" id="SSF50022">
    <property type="entry name" value="ISP domain"/>
    <property type="match status" value="1"/>
</dbReference>
<sequence>MVVSSQVPQTQPDRPERIEKAFPVAWYAIAPSHSIGSQPVGIRRLGLDLVLWRDTDGQIVCQSRHCPHRGVDLALGKISTQTGKSCLECPYHGFQFAPDGGCVLMPCEGEHARISPQMRVERYPVEESGGFIWLWWGDDPTATPDIPGFAELGDNPRCWADGEMVWEVHFSRAVESALIDLHHFAFAHRRIAKWFGFGAAKRLDDFEIEVVGDRITTRGVLKSDRPEGVSFGFENEIQFPNLAVFDFGWGGTKLLATLTPIDGRKTWISFRYYVPFRWAFLRRAIAKIAVWFELNFVQPDDYRLIRSTVPQRSSLTANRFVRADGAIVRWHQLNQYHPQKEI</sequence>
<dbReference type="Gene3D" id="3.90.380.10">
    <property type="entry name" value="Naphthalene 1,2-dioxygenase Alpha Subunit, Chain A, domain 1"/>
    <property type="match status" value="1"/>
</dbReference>
<keyword evidence="3" id="KW-0560">Oxidoreductase</keyword>
<dbReference type="PROSITE" id="PS51296">
    <property type="entry name" value="RIESKE"/>
    <property type="match status" value="1"/>
</dbReference>
<dbReference type="Gene3D" id="2.102.10.10">
    <property type="entry name" value="Rieske [2Fe-2S] iron-sulphur domain"/>
    <property type="match status" value="1"/>
</dbReference>
<evidence type="ECO:0000313" key="8">
    <source>
        <dbReference type="Proteomes" id="UP000621799"/>
    </source>
</evidence>
<proteinExistence type="predicted"/>
<keyword evidence="4" id="KW-0408">Iron</keyword>
<comment type="caution">
    <text evidence="7">The sequence shown here is derived from an EMBL/GenBank/DDBJ whole genome shotgun (WGS) entry which is preliminary data.</text>
</comment>
<dbReference type="CDD" id="cd03469">
    <property type="entry name" value="Rieske_RO_Alpha_N"/>
    <property type="match status" value="1"/>
</dbReference>
<keyword evidence="1" id="KW-0001">2Fe-2S</keyword>
<dbReference type="GO" id="GO:0046872">
    <property type="term" value="F:metal ion binding"/>
    <property type="evidence" value="ECO:0007669"/>
    <property type="project" value="UniProtKB-KW"/>
</dbReference>
<evidence type="ECO:0000259" key="6">
    <source>
        <dbReference type="PROSITE" id="PS51296"/>
    </source>
</evidence>
<dbReference type="EMBL" id="JADEXN010000003">
    <property type="protein sequence ID" value="MBE9039241.1"/>
    <property type="molecule type" value="Genomic_DNA"/>
</dbReference>
<dbReference type="GO" id="GO:0051537">
    <property type="term" value="F:2 iron, 2 sulfur cluster binding"/>
    <property type="evidence" value="ECO:0007669"/>
    <property type="project" value="UniProtKB-KW"/>
</dbReference>
<dbReference type="RefSeq" id="WP_264319505.1">
    <property type="nucleotide sequence ID" value="NZ_JADEXN010000003.1"/>
</dbReference>
<dbReference type="GO" id="GO:0016705">
    <property type="term" value="F:oxidoreductase activity, acting on paired donors, with incorporation or reduction of molecular oxygen"/>
    <property type="evidence" value="ECO:0007669"/>
    <property type="project" value="UniProtKB-ARBA"/>
</dbReference>
<evidence type="ECO:0000256" key="2">
    <source>
        <dbReference type="ARBA" id="ARBA00022723"/>
    </source>
</evidence>
<dbReference type="Pfam" id="PF00355">
    <property type="entry name" value="Rieske"/>
    <property type="match status" value="1"/>
</dbReference>
<dbReference type="PANTHER" id="PTHR21266">
    <property type="entry name" value="IRON-SULFUR DOMAIN CONTAINING PROTEIN"/>
    <property type="match status" value="1"/>
</dbReference>
<keyword evidence="8" id="KW-1185">Reference proteome</keyword>
<keyword evidence="2" id="KW-0479">Metal-binding</keyword>
<dbReference type="InterPro" id="IPR017941">
    <property type="entry name" value="Rieske_2Fe-2S"/>
</dbReference>
<dbReference type="InterPro" id="IPR036922">
    <property type="entry name" value="Rieske_2Fe-2S_sf"/>
</dbReference>
<feature type="domain" description="Rieske" evidence="6">
    <location>
        <begin position="26"/>
        <end position="134"/>
    </location>
</feature>
<dbReference type="PANTHER" id="PTHR21266:SF59">
    <property type="entry name" value="BLR4922 PROTEIN"/>
    <property type="match status" value="1"/>
</dbReference>
<evidence type="ECO:0000313" key="7">
    <source>
        <dbReference type="EMBL" id="MBE9039241.1"/>
    </source>
</evidence>
<protein>
    <submittedName>
        <fullName evidence="7">Aromatic ring-hydroxylating dioxygenase subunit alpha</fullName>
    </submittedName>
</protein>
<organism evidence="7 8">
    <name type="scientific">Zarconia navalis LEGE 11467</name>
    <dbReference type="NCBI Taxonomy" id="1828826"/>
    <lineage>
        <taxon>Bacteria</taxon>
        <taxon>Bacillati</taxon>
        <taxon>Cyanobacteriota</taxon>
        <taxon>Cyanophyceae</taxon>
        <taxon>Oscillatoriophycideae</taxon>
        <taxon>Oscillatoriales</taxon>
        <taxon>Oscillatoriales incertae sedis</taxon>
        <taxon>Zarconia</taxon>
        <taxon>Zarconia navalis</taxon>
    </lineage>
</organism>
<evidence type="ECO:0000256" key="1">
    <source>
        <dbReference type="ARBA" id="ARBA00022714"/>
    </source>
</evidence>
<dbReference type="Proteomes" id="UP000621799">
    <property type="component" value="Unassembled WGS sequence"/>
</dbReference>
<evidence type="ECO:0000256" key="3">
    <source>
        <dbReference type="ARBA" id="ARBA00023002"/>
    </source>
</evidence>
<dbReference type="InterPro" id="IPR050584">
    <property type="entry name" value="Cholesterol_7-desaturase"/>
</dbReference>
<evidence type="ECO:0000256" key="4">
    <source>
        <dbReference type="ARBA" id="ARBA00023004"/>
    </source>
</evidence>
<keyword evidence="5" id="KW-0411">Iron-sulfur</keyword>
<dbReference type="GO" id="GO:0004497">
    <property type="term" value="F:monooxygenase activity"/>
    <property type="evidence" value="ECO:0007669"/>
    <property type="project" value="UniProtKB-ARBA"/>
</dbReference>